<sequence length="54" mass="6339">MAQSIKKFRVLLTDSSFEGGELTLTLKRRRRLTLDKYSEAIDGMYIDQDVIFRL</sequence>
<protein>
    <submittedName>
        <fullName evidence="1">Uncharacterized protein</fullName>
    </submittedName>
</protein>
<reference evidence="1" key="1">
    <citation type="submission" date="2023-07" db="EMBL/GenBank/DDBJ databases">
        <authorList>
            <consortium name="AG Swart"/>
            <person name="Singh M."/>
            <person name="Singh A."/>
            <person name="Seah K."/>
            <person name="Emmerich C."/>
        </authorList>
    </citation>
    <scope>NUCLEOTIDE SEQUENCE</scope>
    <source>
        <strain evidence="1">DP1</strain>
    </source>
</reference>
<comment type="caution">
    <text evidence="1">The sequence shown here is derived from an EMBL/GenBank/DDBJ whole genome shotgun (WGS) entry which is preliminary data.</text>
</comment>
<accession>A0AAD1XYE6</accession>
<evidence type="ECO:0000313" key="1">
    <source>
        <dbReference type="EMBL" id="CAI2381731.1"/>
    </source>
</evidence>
<name>A0AAD1XYE6_EUPCR</name>
<dbReference type="EMBL" id="CAMPGE010023847">
    <property type="protein sequence ID" value="CAI2381731.1"/>
    <property type="molecule type" value="Genomic_DNA"/>
</dbReference>
<keyword evidence="2" id="KW-1185">Reference proteome</keyword>
<proteinExistence type="predicted"/>
<evidence type="ECO:0000313" key="2">
    <source>
        <dbReference type="Proteomes" id="UP001295684"/>
    </source>
</evidence>
<organism evidence="1 2">
    <name type="scientific">Euplotes crassus</name>
    <dbReference type="NCBI Taxonomy" id="5936"/>
    <lineage>
        <taxon>Eukaryota</taxon>
        <taxon>Sar</taxon>
        <taxon>Alveolata</taxon>
        <taxon>Ciliophora</taxon>
        <taxon>Intramacronucleata</taxon>
        <taxon>Spirotrichea</taxon>
        <taxon>Hypotrichia</taxon>
        <taxon>Euplotida</taxon>
        <taxon>Euplotidae</taxon>
        <taxon>Moneuplotes</taxon>
    </lineage>
</organism>
<dbReference type="AlphaFoldDB" id="A0AAD1XYE6"/>
<dbReference type="Proteomes" id="UP001295684">
    <property type="component" value="Unassembled WGS sequence"/>
</dbReference>
<gene>
    <name evidence="1" type="ORF">ECRASSUSDP1_LOCUS23190</name>
</gene>